<name>A0A919P1F6_9CELL</name>
<dbReference type="Proteomes" id="UP000632740">
    <property type="component" value="Unassembled WGS sequence"/>
</dbReference>
<evidence type="ECO:0000313" key="2">
    <source>
        <dbReference type="Proteomes" id="UP000632740"/>
    </source>
</evidence>
<dbReference type="AlphaFoldDB" id="A0A919P1F6"/>
<accession>A0A919P1F6</accession>
<keyword evidence="2" id="KW-1185">Reference proteome</keyword>
<evidence type="ECO:0000313" key="1">
    <source>
        <dbReference type="EMBL" id="GIG20905.1"/>
    </source>
</evidence>
<evidence type="ECO:0008006" key="3">
    <source>
        <dbReference type="Google" id="ProtNLM"/>
    </source>
</evidence>
<comment type="caution">
    <text evidence="1">The sequence shown here is derived from an EMBL/GenBank/DDBJ whole genome shotgun (WGS) entry which is preliminary data.</text>
</comment>
<reference evidence="1" key="1">
    <citation type="submission" date="2021-01" db="EMBL/GenBank/DDBJ databases">
        <title>Whole genome shotgun sequence of Cellulomonas chitinilytica NBRC 110799.</title>
        <authorList>
            <person name="Komaki H."/>
            <person name="Tamura T."/>
        </authorList>
    </citation>
    <scope>NUCLEOTIDE SEQUENCE</scope>
    <source>
        <strain evidence="1">NBRC 110799</strain>
    </source>
</reference>
<dbReference type="EMBL" id="BONK01000004">
    <property type="protein sequence ID" value="GIG20905.1"/>
    <property type="molecule type" value="Genomic_DNA"/>
</dbReference>
<dbReference type="RefSeq" id="WP_203751051.1">
    <property type="nucleotide sequence ID" value="NZ_BONK01000004.1"/>
</dbReference>
<organism evidence="1 2">
    <name type="scientific">Cellulomonas chitinilytica</name>
    <dbReference type="NCBI Taxonomy" id="398759"/>
    <lineage>
        <taxon>Bacteria</taxon>
        <taxon>Bacillati</taxon>
        <taxon>Actinomycetota</taxon>
        <taxon>Actinomycetes</taxon>
        <taxon>Micrococcales</taxon>
        <taxon>Cellulomonadaceae</taxon>
        <taxon>Cellulomonas</taxon>
    </lineage>
</organism>
<protein>
    <recommendedName>
        <fullName evidence="3">CopG family transcriptional regulator</fullName>
    </recommendedName>
</protein>
<sequence>MRTTADLDDDVAAAARALAQHDHISVGRAINVLARRGMTPGTPAVAPSGFPTFSPVAGHVITDELVAENRDDD</sequence>
<proteinExistence type="predicted"/>
<gene>
    <name evidence="1" type="ORF">Cch01nite_16290</name>
</gene>